<sequence>MELNTYPILIQTDMIDDKENISTYTIGKQNEFKNLSNNQMNDTFEKQNSIEISEAFGKQNDNEIPFAFEKQSSTRISDSYERHNGNDISDVYEKHSNSEISDIYKKQESNETIDIYEKQSNNEMSNGFEKQNSGEIADAYERRSNNENNIEDTFENHQAIENEEQQCQSQNKSVRKKERTLAEIENDVTKKWEEIKSCPKEDVDIAEKYYNDDSCILYVPTSIECYGIDEIKRVHSYKNYCGISTKDLSSEVIVNTTICGNTVIEEKILTLLHSRPIQWLLPGVQATGRRLVVPIVTIVTFNDDLFIKSKRIYWDQACVLKQVGLIPSILRCPFNGEDTDLPVKGIQQSDPLLTKEQFEEMNSMDILNRKLLKRQSYERFKDLRSDFINKNNSDSVKKLIEEKGIGVDESIQSDGRRRSYNTIDFKSKSDTLSGFLSGEIKEEFSKNEKITNKIFKKDRNDSKNISEIFSGNNLDLASNHGSNGGSSHSSKTKRMFRERLYQSDNIFEDAFTPNPPVHRGKRIFAEKSKDAVKISMEKSDSESDCVDSRSTLYDLDDFNSEKRSDSNNLSRQDYNSDEKMNESGYDKQEELINDQMKNLCLKNNYMDNNNEKKKLSKDEKRHKNHNHRVPIIKPYLKSSITFDNYGNIDLENRPKPKYRKKRVMPQFHSTFKIAYNKEELEEDNLHHRKRISPTYISHVFDEDNTVIKVRPIHKNSIFYENFKFGDDSSKNEVQPPKATKDKFISNIFKDDAPEVYKRHKKLSSDIRNKITYSNICFDSEAKEEEKPVSKPTARTKDHIHHLFSNSSNESLDQPIKRKNPKNYVNNTTFRFDDPPEKFVPPIKILKNKYVSQIFKTNSQENIDSVSKVNANDSTKRSGIFAMMNHNEGTDAYSTKGIKTKYNKVDNVQDLIDTSSKKKAIMMN</sequence>
<evidence type="ECO:0000256" key="1">
    <source>
        <dbReference type="SAM" id="Coils"/>
    </source>
</evidence>
<keyword evidence="4" id="KW-1185">Reference proteome</keyword>
<dbReference type="Gene3D" id="3.10.450.50">
    <property type="match status" value="1"/>
</dbReference>
<dbReference type="PANTHER" id="PTHR38436:SF3">
    <property type="entry name" value="CARBOXYMETHYLENEBUTENOLIDASE-RELATED"/>
    <property type="match status" value="1"/>
</dbReference>
<dbReference type="GO" id="GO:0030638">
    <property type="term" value="P:polyketide metabolic process"/>
    <property type="evidence" value="ECO:0007669"/>
    <property type="project" value="InterPro"/>
</dbReference>
<feature type="compositionally biased region" description="Basic and acidic residues" evidence="2">
    <location>
        <begin position="574"/>
        <end position="584"/>
    </location>
</feature>
<evidence type="ECO:0000256" key="2">
    <source>
        <dbReference type="SAM" id="MobiDB-lite"/>
    </source>
</evidence>
<evidence type="ECO:0000313" key="3">
    <source>
        <dbReference type="EMBL" id="ORY43237.1"/>
    </source>
</evidence>
<keyword evidence="1" id="KW-0175">Coiled coil</keyword>
<dbReference type="PANTHER" id="PTHR38436">
    <property type="entry name" value="POLYKETIDE CYCLASE SNOAL-LIKE DOMAIN"/>
    <property type="match status" value="1"/>
</dbReference>
<accession>A0A1Y2C8K1</accession>
<protein>
    <submittedName>
        <fullName evidence="3">Uncharacterized protein</fullName>
    </submittedName>
</protein>
<name>A0A1Y2C8K1_9FUNG</name>
<dbReference type="SUPFAM" id="SSF54427">
    <property type="entry name" value="NTF2-like"/>
    <property type="match status" value="1"/>
</dbReference>
<feature type="region of interest" description="Disordered" evidence="2">
    <location>
        <begin position="805"/>
        <end position="829"/>
    </location>
</feature>
<feature type="region of interest" description="Disordered" evidence="2">
    <location>
        <begin position="557"/>
        <end position="584"/>
    </location>
</feature>
<gene>
    <name evidence="3" type="ORF">LY90DRAFT_671808</name>
</gene>
<dbReference type="Proteomes" id="UP000193920">
    <property type="component" value="Unassembled WGS sequence"/>
</dbReference>
<dbReference type="InterPro" id="IPR009959">
    <property type="entry name" value="Cyclase_SnoaL-like"/>
</dbReference>
<feature type="compositionally biased region" description="Low complexity" evidence="2">
    <location>
        <begin position="478"/>
        <end position="489"/>
    </location>
</feature>
<dbReference type="OrthoDB" id="5440at2759"/>
<organism evidence="3 4">
    <name type="scientific">Neocallimastix californiae</name>
    <dbReference type="NCBI Taxonomy" id="1754190"/>
    <lineage>
        <taxon>Eukaryota</taxon>
        <taxon>Fungi</taxon>
        <taxon>Fungi incertae sedis</taxon>
        <taxon>Chytridiomycota</taxon>
        <taxon>Chytridiomycota incertae sedis</taxon>
        <taxon>Neocallimastigomycetes</taxon>
        <taxon>Neocallimastigales</taxon>
        <taxon>Neocallimastigaceae</taxon>
        <taxon>Neocallimastix</taxon>
    </lineage>
</organism>
<dbReference type="STRING" id="1754190.A0A1Y2C8K1"/>
<proteinExistence type="predicted"/>
<comment type="caution">
    <text evidence="3">The sequence shown here is derived from an EMBL/GenBank/DDBJ whole genome shotgun (WGS) entry which is preliminary data.</text>
</comment>
<dbReference type="EMBL" id="MCOG01000117">
    <property type="protein sequence ID" value="ORY43237.1"/>
    <property type="molecule type" value="Genomic_DNA"/>
</dbReference>
<evidence type="ECO:0000313" key="4">
    <source>
        <dbReference type="Proteomes" id="UP000193920"/>
    </source>
</evidence>
<dbReference type="InterPro" id="IPR032710">
    <property type="entry name" value="NTF2-like_dom_sf"/>
</dbReference>
<dbReference type="AlphaFoldDB" id="A0A1Y2C8K1"/>
<feature type="region of interest" description="Disordered" evidence="2">
    <location>
        <begin position="473"/>
        <end position="492"/>
    </location>
</feature>
<reference evidence="3 4" key="1">
    <citation type="submission" date="2016-08" db="EMBL/GenBank/DDBJ databases">
        <title>A Parts List for Fungal Cellulosomes Revealed by Comparative Genomics.</title>
        <authorList>
            <consortium name="DOE Joint Genome Institute"/>
            <person name="Haitjema C.H."/>
            <person name="Gilmore S.P."/>
            <person name="Henske J.K."/>
            <person name="Solomon K.V."/>
            <person name="De Groot R."/>
            <person name="Kuo A."/>
            <person name="Mondo S.J."/>
            <person name="Salamov A.A."/>
            <person name="Labutti K."/>
            <person name="Zhao Z."/>
            <person name="Chiniquy J."/>
            <person name="Barry K."/>
            <person name="Brewer H.M."/>
            <person name="Purvine S.O."/>
            <person name="Wright A.T."/>
            <person name="Boxma B."/>
            <person name="Van Alen T."/>
            <person name="Hackstein J.H."/>
            <person name="Baker S.E."/>
            <person name="Grigoriev I.V."/>
            <person name="O'Malley M.A."/>
        </authorList>
    </citation>
    <scope>NUCLEOTIDE SEQUENCE [LARGE SCALE GENOMIC DNA]</scope>
    <source>
        <strain evidence="3 4">G1</strain>
    </source>
</reference>
<feature type="coiled-coil region" evidence="1">
    <location>
        <begin position="143"/>
        <end position="187"/>
    </location>
</feature>